<proteinExistence type="inferred from homology"/>
<dbReference type="InterPro" id="IPR003959">
    <property type="entry name" value="ATPase_AAA_core"/>
</dbReference>
<dbReference type="CDD" id="cd19481">
    <property type="entry name" value="RecA-like_protease"/>
    <property type="match status" value="1"/>
</dbReference>
<keyword evidence="1" id="KW-0067">ATP-binding</keyword>
<dbReference type="SUPFAM" id="SSF140990">
    <property type="entry name" value="FtsH protease domain-like"/>
    <property type="match status" value="1"/>
</dbReference>
<dbReference type="PROSITE" id="PS00674">
    <property type="entry name" value="AAA"/>
    <property type="match status" value="1"/>
</dbReference>
<dbReference type="EC" id="3.4.24.-" evidence="4"/>
<keyword evidence="4" id="KW-0378">Hydrolase</keyword>
<evidence type="ECO:0000259" key="3">
    <source>
        <dbReference type="SMART" id="SM00382"/>
    </source>
</evidence>
<sequence>MTRKTSTENFPAYPEPDDDGTDEPISETSGLVAPHLTLGRHLLEAAMTPAQLRRFRYSPGLSVLIEAPTPAWVAPLRSAAAGMADWQHIEARDGTARHARRPTEGENELARVLGAGHRLVAVSHAPERLLPPSVVAGADMRIQTGHPTAAVIRKAIRDATGTWPRPGSNKLGARLDYFDLVSAIRVGSGARSCLDRLARATAGMTVVAQFQTHVPPLEELCGYGEAGQWARRLVDDVNAWRRGEIIDFSTIDRQVVFAGPPGTGKTTLVASIAKSSGLPLITTSVAKWFIDGTGYLDSVMKQAEAIFMRAADASPAILFLDEIDAIPNRATTSSRNADFWAPIVGFILQFLDGISSGGPSSSNLIIIGATNFGDALDPALVRPGRLSRVIKILPPDEKAIPGILRQHLGKDLEGVDLDHIGGIALGATGAVIAGWAKGARRRARVARRPMEIGDLMAEILAPDNRSPGAIWRCAVHEASHATVAHMTGAIVVQSISILSNPTQGGRMIGAYPDGEVTRTRADIESMIVTALAGRAGEIVFGMEASTGSYGDLTTATNLAASVHASFGMGEGLLQRRPADKAASLLDEDANFRRLIEMALKAFSAQAVEIITRYRDLVEILANRLVKDRQIDGAAFRQLVDGYERKLVQGPATRNGGPCHG</sequence>
<dbReference type="InterPro" id="IPR027417">
    <property type="entry name" value="P-loop_NTPase"/>
</dbReference>
<dbReference type="EMBL" id="LR743511">
    <property type="protein sequence ID" value="CAA2145133.1"/>
    <property type="molecule type" value="Genomic_DNA"/>
</dbReference>
<dbReference type="SUPFAM" id="SSF52540">
    <property type="entry name" value="P-loop containing nucleoside triphosphate hydrolases"/>
    <property type="match status" value="1"/>
</dbReference>
<dbReference type="Pfam" id="PF01434">
    <property type="entry name" value="Peptidase_M41"/>
    <property type="match status" value="1"/>
</dbReference>
<dbReference type="Gene3D" id="3.40.50.300">
    <property type="entry name" value="P-loop containing nucleotide triphosphate hydrolases"/>
    <property type="match status" value="1"/>
</dbReference>
<dbReference type="GO" id="GO:0005524">
    <property type="term" value="F:ATP binding"/>
    <property type="evidence" value="ECO:0007669"/>
    <property type="project" value="UniProtKB-KW"/>
</dbReference>
<dbReference type="InterPro" id="IPR003593">
    <property type="entry name" value="AAA+_ATPase"/>
</dbReference>
<organism evidence="4">
    <name type="scientific">Methylobacterium bullatum</name>
    <dbReference type="NCBI Taxonomy" id="570505"/>
    <lineage>
        <taxon>Bacteria</taxon>
        <taxon>Pseudomonadati</taxon>
        <taxon>Pseudomonadota</taxon>
        <taxon>Alphaproteobacteria</taxon>
        <taxon>Hyphomicrobiales</taxon>
        <taxon>Methylobacteriaceae</taxon>
        <taxon>Methylobacterium</taxon>
    </lineage>
</organism>
<dbReference type="GO" id="GO:0016887">
    <property type="term" value="F:ATP hydrolysis activity"/>
    <property type="evidence" value="ECO:0007669"/>
    <property type="project" value="InterPro"/>
</dbReference>
<protein>
    <submittedName>
        <fullName evidence="4">ATP-dependent zinc metalloprotease FtsH</fullName>
        <ecNumber evidence="4">3.4.24.-</ecNumber>
    </submittedName>
</protein>
<dbReference type="Gene3D" id="1.20.58.760">
    <property type="entry name" value="Peptidase M41"/>
    <property type="match status" value="1"/>
</dbReference>
<evidence type="ECO:0000256" key="1">
    <source>
        <dbReference type="RuleBase" id="RU003651"/>
    </source>
</evidence>
<evidence type="ECO:0000313" key="4">
    <source>
        <dbReference type="EMBL" id="CAA2145133.1"/>
    </source>
</evidence>
<feature type="domain" description="AAA+ ATPase" evidence="3">
    <location>
        <begin position="251"/>
        <end position="396"/>
    </location>
</feature>
<name>A0A679KIK6_9HYPH</name>
<feature type="compositionally biased region" description="Acidic residues" evidence="2">
    <location>
        <begin position="15"/>
        <end position="25"/>
    </location>
</feature>
<dbReference type="GO" id="GO:0005886">
    <property type="term" value="C:plasma membrane"/>
    <property type="evidence" value="ECO:0007669"/>
    <property type="project" value="TreeGrafter"/>
</dbReference>
<dbReference type="Gene3D" id="1.10.8.60">
    <property type="match status" value="1"/>
</dbReference>
<comment type="similarity">
    <text evidence="1">Belongs to the AAA ATPase family.</text>
</comment>
<dbReference type="SMART" id="SM00382">
    <property type="entry name" value="AAA"/>
    <property type="match status" value="1"/>
</dbReference>
<feature type="region of interest" description="Disordered" evidence="2">
    <location>
        <begin position="1"/>
        <end position="28"/>
    </location>
</feature>
<keyword evidence="4" id="KW-0482">Metalloprotease</keyword>
<gene>
    <name evidence="4" type="primary">ftsH_2</name>
    <name evidence="4" type="ORF">MBLL_04255</name>
</gene>
<keyword evidence="1" id="KW-0547">Nucleotide-binding</keyword>
<evidence type="ECO:0000256" key="2">
    <source>
        <dbReference type="SAM" id="MobiDB-lite"/>
    </source>
</evidence>
<dbReference type="InterPro" id="IPR037219">
    <property type="entry name" value="Peptidase_M41-like"/>
</dbReference>
<dbReference type="RefSeq" id="WP_339163555.1">
    <property type="nucleotide sequence ID" value="NZ_LR743511.1"/>
</dbReference>
<dbReference type="Pfam" id="PF00004">
    <property type="entry name" value="AAA"/>
    <property type="match status" value="1"/>
</dbReference>
<reference evidence="4" key="1">
    <citation type="submission" date="2019-12" db="EMBL/GenBank/DDBJ databases">
        <authorList>
            <person name="Cremers G."/>
        </authorList>
    </citation>
    <scope>NUCLEOTIDE SEQUENCE</scope>
    <source>
        <strain evidence="4">Mbul2</strain>
    </source>
</reference>
<dbReference type="GO" id="GO:0004176">
    <property type="term" value="F:ATP-dependent peptidase activity"/>
    <property type="evidence" value="ECO:0007669"/>
    <property type="project" value="InterPro"/>
</dbReference>
<dbReference type="GO" id="GO:0006508">
    <property type="term" value="P:proteolysis"/>
    <property type="evidence" value="ECO:0007669"/>
    <property type="project" value="UniProtKB-KW"/>
</dbReference>
<dbReference type="GO" id="GO:0004222">
    <property type="term" value="F:metalloendopeptidase activity"/>
    <property type="evidence" value="ECO:0007669"/>
    <property type="project" value="InterPro"/>
</dbReference>
<keyword evidence="4" id="KW-0645">Protease</keyword>
<dbReference type="InterPro" id="IPR003960">
    <property type="entry name" value="ATPase_AAA_CS"/>
</dbReference>
<dbReference type="GO" id="GO:0030163">
    <property type="term" value="P:protein catabolic process"/>
    <property type="evidence" value="ECO:0007669"/>
    <property type="project" value="TreeGrafter"/>
</dbReference>
<dbReference type="PANTHER" id="PTHR23076">
    <property type="entry name" value="METALLOPROTEASE M41 FTSH"/>
    <property type="match status" value="1"/>
</dbReference>
<dbReference type="AlphaFoldDB" id="A0A679KIK6"/>
<accession>A0A679KIK6</accession>
<dbReference type="PANTHER" id="PTHR23076:SF97">
    <property type="entry name" value="ATP-DEPENDENT ZINC METALLOPROTEASE YME1L1"/>
    <property type="match status" value="1"/>
</dbReference>
<dbReference type="InterPro" id="IPR000642">
    <property type="entry name" value="Peptidase_M41"/>
</dbReference>
<dbReference type="PRINTS" id="PR00830">
    <property type="entry name" value="ENDOLAPTASE"/>
</dbReference>